<gene>
    <name evidence="2" type="ORF">BaRGS_00018686</name>
</gene>
<protein>
    <submittedName>
        <fullName evidence="2">Uncharacterized protein</fullName>
    </submittedName>
</protein>
<name>A0ABD0KRT3_9CAEN</name>
<dbReference type="Proteomes" id="UP001519460">
    <property type="component" value="Unassembled WGS sequence"/>
</dbReference>
<dbReference type="EMBL" id="JACVVK020000131">
    <property type="protein sequence ID" value="KAK7489986.1"/>
    <property type="molecule type" value="Genomic_DNA"/>
</dbReference>
<organism evidence="2 3">
    <name type="scientific">Batillaria attramentaria</name>
    <dbReference type="NCBI Taxonomy" id="370345"/>
    <lineage>
        <taxon>Eukaryota</taxon>
        <taxon>Metazoa</taxon>
        <taxon>Spiralia</taxon>
        <taxon>Lophotrochozoa</taxon>
        <taxon>Mollusca</taxon>
        <taxon>Gastropoda</taxon>
        <taxon>Caenogastropoda</taxon>
        <taxon>Sorbeoconcha</taxon>
        <taxon>Cerithioidea</taxon>
        <taxon>Batillariidae</taxon>
        <taxon>Batillaria</taxon>
    </lineage>
</organism>
<feature type="non-terminal residue" evidence="2">
    <location>
        <position position="1"/>
    </location>
</feature>
<reference evidence="2 3" key="1">
    <citation type="journal article" date="2023" name="Sci. Data">
        <title>Genome assembly of the Korean intertidal mud-creeper Batillaria attramentaria.</title>
        <authorList>
            <person name="Patra A.K."/>
            <person name="Ho P.T."/>
            <person name="Jun S."/>
            <person name="Lee S.J."/>
            <person name="Kim Y."/>
            <person name="Won Y.J."/>
        </authorList>
    </citation>
    <scope>NUCLEOTIDE SEQUENCE [LARGE SCALE GENOMIC DNA]</scope>
    <source>
        <strain evidence="2">Wonlab-2016</strain>
    </source>
</reference>
<evidence type="ECO:0000313" key="2">
    <source>
        <dbReference type="EMBL" id="KAK7489986.1"/>
    </source>
</evidence>
<feature type="non-terminal residue" evidence="2">
    <location>
        <position position="141"/>
    </location>
</feature>
<comment type="caution">
    <text evidence="2">The sequence shown here is derived from an EMBL/GenBank/DDBJ whole genome shotgun (WGS) entry which is preliminary data.</text>
</comment>
<sequence>PRRLKSSQQSQTVVTPPINPFFIQSPSPLTISDKNFIKLFASLHLRPEEKGGWSLNVVMHTASLSIQRIEKEAGMNRRGHPKGEYSSQVDIPRRRRGVSREETLQLRGSRLTAFCLAKQLKTSSHIHSGEAGSEERICQWQ</sequence>
<dbReference type="AlphaFoldDB" id="A0ABD0KRT3"/>
<evidence type="ECO:0000256" key="1">
    <source>
        <dbReference type="SAM" id="MobiDB-lite"/>
    </source>
</evidence>
<feature type="region of interest" description="Disordered" evidence="1">
    <location>
        <begin position="72"/>
        <end position="101"/>
    </location>
</feature>
<evidence type="ECO:0000313" key="3">
    <source>
        <dbReference type="Proteomes" id="UP001519460"/>
    </source>
</evidence>
<keyword evidence="3" id="KW-1185">Reference proteome</keyword>
<proteinExistence type="predicted"/>
<accession>A0ABD0KRT3</accession>